<evidence type="ECO:0000313" key="3">
    <source>
        <dbReference type="Proteomes" id="UP000054172"/>
    </source>
</evidence>
<dbReference type="PATRIC" id="fig|1702214.3.peg.2003"/>
<dbReference type="Proteomes" id="UP000054172">
    <property type="component" value="Unassembled WGS sequence"/>
</dbReference>
<organism evidence="2 3">
    <name type="scientific">Candidatus [Bacteroides] periocalifornicus</name>
    <dbReference type="NCBI Taxonomy" id="1702214"/>
    <lineage>
        <taxon>Bacteria</taxon>
        <taxon>Pseudomonadati</taxon>
        <taxon>Bacteroidota</taxon>
    </lineage>
</organism>
<evidence type="ECO:0000259" key="1">
    <source>
        <dbReference type="Pfam" id="PF12392"/>
    </source>
</evidence>
<dbReference type="PROSITE" id="PS01276">
    <property type="entry name" value="PEPTIDASE_U32"/>
    <property type="match status" value="1"/>
</dbReference>
<dbReference type="InterPro" id="IPR020988">
    <property type="entry name" value="Pept_U32_collagenase"/>
</dbReference>
<comment type="caution">
    <text evidence="2">The sequence shown here is derived from an EMBL/GenBank/DDBJ whole genome shotgun (WGS) entry which is preliminary data.</text>
</comment>
<name>A0A0Q4B6N8_9BACT</name>
<dbReference type="PANTHER" id="PTHR30217:SF10">
    <property type="entry name" value="23S RRNA 5-HYDROXYCYTIDINE C2501 SYNTHASE"/>
    <property type="match status" value="1"/>
</dbReference>
<dbReference type="AlphaFoldDB" id="A0A0Q4B6N8"/>
<keyword evidence="3" id="KW-1185">Reference proteome</keyword>
<feature type="domain" description="Peptidase U32 collagenase" evidence="1">
    <location>
        <begin position="442"/>
        <end position="533"/>
    </location>
</feature>
<dbReference type="Pfam" id="PF01136">
    <property type="entry name" value="Peptidase_U32"/>
    <property type="match status" value="1"/>
</dbReference>
<dbReference type="Pfam" id="PF12392">
    <property type="entry name" value="DUF3656"/>
    <property type="match status" value="1"/>
</dbReference>
<evidence type="ECO:0000313" key="2">
    <source>
        <dbReference type="EMBL" id="KQM08856.1"/>
    </source>
</evidence>
<proteinExistence type="predicted"/>
<protein>
    <recommendedName>
        <fullName evidence="1">Peptidase U32 collagenase domain-containing protein</fullName>
    </recommendedName>
</protein>
<dbReference type="PANTHER" id="PTHR30217">
    <property type="entry name" value="PEPTIDASE U32 FAMILY"/>
    <property type="match status" value="1"/>
</dbReference>
<dbReference type="STRING" id="1702214.AL399_04965"/>
<accession>A0A0Q4B6N8</accession>
<dbReference type="EMBL" id="LIIK01000019">
    <property type="protein sequence ID" value="KQM08856.1"/>
    <property type="molecule type" value="Genomic_DNA"/>
</dbReference>
<dbReference type="InterPro" id="IPR051454">
    <property type="entry name" value="RNA/ubiquinone_mod_enzymes"/>
</dbReference>
<sequence length="654" mass="71597">MRRVELLSPAADLRTGILAIEAGADAVYIGPPRFGARAKAANSIRDIEALAQHAHFFGARVYATLNTLLKDEELLEAQRLAWQLYGAGVDALIVQDMALLQMDLPPLPLHASTQADNRTLAKVQFLEGVGFSRVVLARELSLEQIGEIGRGCSVELEVFVHGALCVCYSGQCYLSEYLAGRSANRGECAQPCRYSYTLRTPSGQVLSQDRHLLSLRDLNHTQNLRQLLQAGVTSFKIEGRMKDAAYIQNVTAHYSQHLNGLVPKIPGLSRSSWGSVECRFTPNPSRTFARPFTEYFLKGRPANLVCADTPKALGEYIGPVAWVRGRRLGIRTNTQLANGDGLVVITPAGAVGLRADVVENGVVTSHQTLPSIEVGQPVWRNFAKTHTDQLGEGAAVRYLEVEAVLECGDYCELRNISDCQGTSGDLACDGEENSQAVQHSTSATATSGSSRRSASLTLSVLWGGRTISIVIPIPETTELAKNAEGQRAVWIKQLGISGFQQFKVTRAAVLGGAVPFLPIAGINALRRRAMELLVSSVWRVSEAIPPLRMGSCSIPRILYPTDSPRDFRLNIANHLALDFYRLHGVREASISPVARVHSRGDELMRTKYCLRYELHLCPRQGDCRQASPLILESGGKKLKLLFDCEKCEMVLEKL</sequence>
<gene>
    <name evidence="2" type="ORF">AL399_04965</name>
</gene>
<reference evidence="2" key="1">
    <citation type="submission" date="2015-08" db="EMBL/GenBank/DDBJ databases">
        <title>Candidatus Bacteriodes Periocalifornicus.</title>
        <authorList>
            <person name="McLean J.S."/>
            <person name="Kelley S."/>
        </authorList>
    </citation>
    <scope>NUCLEOTIDE SEQUENCE [LARGE SCALE GENOMIC DNA]</scope>
    <source>
        <strain evidence="2">12B</strain>
    </source>
</reference>
<dbReference type="InterPro" id="IPR001539">
    <property type="entry name" value="Peptidase_U32"/>
</dbReference>